<dbReference type="SMART" id="SM00463">
    <property type="entry name" value="SMR"/>
    <property type="match status" value="1"/>
</dbReference>
<proteinExistence type="predicted"/>
<dbReference type="SUPFAM" id="SSF160443">
    <property type="entry name" value="SMR domain-like"/>
    <property type="match status" value="1"/>
</dbReference>
<sequence length="125" mass="14433">LVFLFIVGIFLMIIYWCCKSSPEQRSEDYTDARYGRVYTQGQIYFESRDNLIDFHGYTVAAALSELQSSLQKAKNNNRNSNRRRINDVFIITGQGNHSAHGAPIKEAVENYLQVHGYSRYSCRNI</sequence>
<feature type="non-terminal residue" evidence="3">
    <location>
        <position position="125"/>
    </location>
</feature>
<organism evidence="3">
    <name type="scientific">Arion vulgaris</name>
    <dbReference type="NCBI Taxonomy" id="1028688"/>
    <lineage>
        <taxon>Eukaryota</taxon>
        <taxon>Metazoa</taxon>
        <taxon>Spiralia</taxon>
        <taxon>Lophotrochozoa</taxon>
        <taxon>Mollusca</taxon>
        <taxon>Gastropoda</taxon>
        <taxon>Heterobranchia</taxon>
        <taxon>Euthyneura</taxon>
        <taxon>Panpulmonata</taxon>
        <taxon>Eupulmonata</taxon>
        <taxon>Stylommatophora</taxon>
        <taxon>Helicina</taxon>
        <taxon>Arionoidea</taxon>
        <taxon>Arionidae</taxon>
        <taxon>Arion</taxon>
    </lineage>
</organism>
<keyword evidence="1" id="KW-0732">Signal</keyword>
<feature type="signal peptide" evidence="1">
    <location>
        <begin position="1"/>
        <end position="20"/>
    </location>
</feature>
<dbReference type="Pfam" id="PF01713">
    <property type="entry name" value="Smr"/>
    <property type="match status" value="1"/>
</dbReference>
<evidence type="ECO:0000256" key="1">
    <source>
        <dbReference type="SAM" id="SignalP"/>
    </source>
</evidence>
<evidence type="ECO:0000313" key="3">
    <source>
        <dbReference type="EMBL" id="CEK47983.1"/>
    </source>
</evidence>
<protein>
    <recommendedName>
        <fullName evidence="2">Smr domain-containing protein</fullName>
    </recommendedName>
</protein>
<dbReference type="AlphaFoldDB" id="A0A0B6XVU9"/>
<dbReference type="InterPro" id="IPR002625">
    <property type="entry name" value="Smr_dom"/>
</dbReference>
<name>A0A0B6XVU9_9EUPU</name>
<dbReference type="InterPro" id="IPR052772">
    <property type="entry name" value="Endo/PolyKinase_Domain-Protein"/>
</dbReference>
<feature type="chain" id="PRO_5002123439" description="Smr domain-containing protein" evidence="1">
    <location>
        <begin position="21"/>
        <end position="125"/>
    </location>
</feature>
<reference evidence="3" key="1">
    <citation type="submission" date="2014-12" db="EMBL/GenBank/DDBJ databases">
        <title>Insight into the proteome of Arion vulgaris.</title>
        <authorList>
            <person name="Aradska J."/>
            <person name="Bulat T."/>
            <person name="Smidak R."/>
            <person name="Sarate P."/>
            <person name="Gangsoo J."/>
            <person name="Sialana F."/>
            <person name="Bilban M."/>
            <person name="Lubec G."/>
        </authorList>
    </citation>
    <scope>NUCLEOTIDE SEQUENCE</scope>
    <source>
        <tissue evidence="3">Skin</tissue>
    </source>
</reference>
<accession>A0A0B6XVU9</accession>
<dbReference type="Gene3D" id="3.30.1370.110">
    <property type="match status" value="1"/>
</dbReference>
<dbReference type="PANTHER" id="PTHR46535:SF1">
    <property type="entry name" value="NEDD4-BINDING PROTEIN 2"/>
    <property type="match status" value="1"/>
</dbReference>
<dbReference type="GO" id="GO:0005634">
    <property type="term" value="C:nucleus"/>
    <property type="evidence" value="ECO:0007669"/>
    <property type="project" value="TreeGrafter"/>
</dbReference>
<dbReference type="PANTHER" id="PTHR46535">
    <property type="entry name" value="NEDD4-BINDING PROTEIN 2"/>
    <property type="match status" value="1"/>
</dbReference>
<feature type="domain" description="Smr" evidence="2">
    <location>
        <begin position="52"/>
        <end position="125"/>
    </location>
</feature>
<dbReference type="EMBL" id="HACG01001118">
    <property type="protein sequence ID" value="CEK47983.1"/>
    <property type="molecule type" value="Transcribed_RNA"/>
</dbReference>
<gene>
    <name evidence="3" type="primary">ORF2821</name>
</gene>
<dbReference type="GO" id="GO:0004519">
    <property type="term" value="F:endonuclease activity"/>
    <property type="evidence" value="ECO:0007669"/>
    <property type="project" value="TreeGrafter"/>
</dbReference>
<dbReference type="PROSITE" id="PS50828">
    <property type="entry name" value="SMR"/>
    <property type="match status" value="1"/>
</dbReference>
<evidence type="ECO:0000259" key="2">
    <source>
        <dbReference type="PROSITE" id="PS50828"/>
    </source>
</evidence>
<dbReference type="InterPro" id="IPR036063">
    <property type="entry name" value="Smr_dom_sf"/>
</dbReference>
<feature type="non-terminal residue" evidence="3">
    <location>
        <position position="1"/>
    </location>
</feature>